<reference evidence="1" key="1">
    <citation type="submission" date="2019-10" db="EMBL/GenBank/DDBJ databases">
        <title>The sequence and de novo assembly of the wild yak genome.</title>
        <authorList>
            <person name="Liu Y."/>
        </authorList>
    </citation>
    <scope>NUCLEOTIDE SEQUENCE [LARGE SCALE GENOMIC DNA]</scope>
    <source>
        <strain evidence="1">WY2019</strain>
    </source>
</reference>
<comment type="caution">
    <text evidence="1">The sequence shown here is derived from an EMBL/GenBank/DDBJ whole genome shotgun (WGS) entry which is preliminary data.</text>
</comment>
<proteinExistence type="predicted"/>
<evidence type="ECO:0000313" key="2">
    <source>
        <dbReference type="Proteomes" id="UP000322234"/>
    </source>
</evidence>
<organism evidence="1 2">
    <name type="scientific">Bos mutus</name>
    <name type="common">wild yak</name>
    <dbReference type="NCBI Taxonomy" id="72004"/>
    <lineage>
        <taxon>Eukaryota</taxon>
        <taxon>Metazoa</taxon>
        <taxon>Chordata</taxon>
        <taxon>Craniata</taxon>
        <taxon>Vertebrata</taxon>
        <taxon>Euteleostomi</taxon>
        <taxon>Mammalia</taxon>
        <taxon>Eutheria</taxon>
        <taxon>Laurasiatheria</taxon>
        <taxon>Artiodactyla</taxon>
        <taxon>Ruminantia</taxon>
        <taxon>Pecora</taxon>
        <taxon>Bovidae</taxon>
        <taxon>Bovinae</taxon>
        <taxon>Bos</taxon>
    </lineage>
</organism>
<evidence type="ECO:0000313" key="1">
    <source>
        <dbReference type="EMBL" id="MXQ97464.1"/>
    </source>
</evidence>
<sequence>MEENVSADDGNMAVFSSSNKGAVIVNRRRQGLVSQAESEFVKLAFLAQMFKAEDRCQQSLNLPGVYTISVVGSRRSTFEGYSRYSYLKEIVLRISPLVAQKSNKSIWMPLRYLLTGCNGNTEQVLNFSFGFYDTSIGKTGVVCERFTRQ</sequence>
<dbReference type="EMBL" id="VBQZ03000191">
    <property type="protein sequence ID" value="MXQ97464.1"/>
    <property type="molecule type" value="Genomic_DNA"/>
</dbReference>
<name>A0A6B0SC33_9CETA</name>
<dbReference type="Proteomes" id="UP000322234">
    <property type="component" value="Unassembled WGS sequence"/>
</dbReference>
<accession>A0A6B0SC33</accession>
<keyword evidence="2" id="KW-1185">Reference proteome</keyword>
<dbReference type="AlphaFoldDB" id="A0A6B0SC33"/>
<gene>
    <name evidence="1" type="ORF">E5288_WYG019720</name>
</gene>
<protein>
    <submittedName>
        <fullName evidence="1">Uncharacterized protein</fullName>
    </submittedName>
</protein>